<protein>
    <recommendedName>
        <fullName evidence="3">Lipoprotein</fullName>
    </recommendedName>
</protein>
<keyword evidence="2" id="KW-1185">Reference proteome</keyword>
<accession>A0A365L144</accession>
<dbReference type="RefSeq" id="WP_112222635.1">
    <property type="nucleotide sequence ID" value="NZ_CP047673.1"/>
</dbReference>
<proteinExistence type="predicted"/>
<dbReference type="Proteomes" id="UP000251002">
    <property type="component" value="Unassembled WGS sequence"/>
</dbReference>
<dbReference type="InterPro" id="IPR035253">
    <property type="entry name" value="Lipoprotein_22_bac"/>
</dbReference>
<gene>
    <name evidence="1" type="ORF">DP120_05475</name>
</gene>
<sequence length="191" mass="21128">MKKITLWLAALCGGAIMLSGCNMLDKANGIILYGDEEKVLSSLKEEHKGQVEKDSLSVKLMDTDGKRLMIMDETSAQYLLEKELLQEVKDGRDTEALSSIPKLAEGEAFLFAKKEDSDIGFDSLPDQVNYEGNVIIGDGRAYADMFLVVADEDFTAFEAEAKTMGIIQYNKDPDGIGGFDVEREQLVKIEE</sequence>
<dbReference type="Gene3D" id="2.40.40.60">
    <property type="match status" value="1"/>
</dbReference>
<reference evidence="1 2" key="1">
    <citation type="submission" date="2018-06" db="EMBL/GenBank/DDBJ databases">
        <title>The draft genome sequences of strains SCU63 and S1.</title>
        <authorList>
            <person name="Gan L."/>
        </authorList>
    </citation>
    <scope>NUCLEOTIDE SEQUENCE [LARGE SCALE GENOMIC DNA]</scope>
    <source>
        <strain evidence="1 2">SCU63</strain>
    </source>
</reference>
<dbReference type="EMBL" id="QLZR01000002">
    <property type="protein sequence ID" value="RAZ79067.1"/>
    <property type="molecule type" value="Genomic_DNA"/>
</dbReference>
<evidence type="ECO:0008006" key="3">
    <source>
        <dbReference type="Google" id="ProtNLM"/>
    </source>
</evidence>
<dbReference type="Gene3D" id="3.30.70.3060">
    <property type="match status" value="1"/>
</dbReference>
<comment type="caution">
    <text evidence="1">The sequence shown here is derived from an EMBL/GenBank/DDBJ whole genome shotgun (WGS) entry which is preliminary data.</text>
</comment>
<evidence type="ECO:0000313" key="2">
    <source>
        <dbReference type="Proteomes" id="UP000251002"/>
    </source>
</evidence>
<dbReference type="PROSITE" id="PS51257">
    <property type="entry name" value="PROKAR_LIPOPROTEIN"/>
    <property type="match status" value="1"/>
</dbReference>
<dbReference type="AlphaFoldDB" id="A0A365L144"/>
<organism evidence="1 2">
    <name type="scientific">Planococcus halotolerans</name>
    <dbReference type="NCBI Taxonomy" id="2233542"/>
    <lineage>
        <taxon>Bacteria</taxon>
        <taxon>Bacillati</taxon>
        <taxon>Bacillota</taxon>
        <taxon>Bacilli</taxon>
        <taxon>Bacillales</taxon>
        <taxon>Caryophanaceae</taxon>
        <taxon>Planococcus</taxon>
    </lineage>
</organism>
<evidence type="ECO:0000313" key="1">
    <source>
        <dbReference type="EMBL" id="RAZ79067.1"/>
    </source>
</evidence>
<dbReference type="Pfam" id="PF17294">
    <property type="entry name" value="Lipoprotein_22"/>
    <property type="match status" value="1"/>
</dbReference>
<name>A0A365L144_9BACL</name>